<gene>
    <name evidence="2" type="ORF">Bhyg_09028</name>
</gene>
<proteinExistence type="predicted"/>
<dbReference type="EMBL" id="WJQU01000002">
    <property type="protein sequence ID" value="KAJ6644062.1"/>
    <property type="molecule type" value="Genomic_DNA"/>
</dbReference>
<evidence type="ECO:0000313" key="2">
    <source>
        <dbReference type="EMBL" id="KAJ6644062.1"/>
    </source>
</evidence>
<sequence>MTSLKIILFLGCMTLAACEVDYDCIWSRCENKTLNQDDVCLKYGKYNVSANLDIGTDCTSEFRKFYCCTPPIPSRRDCKWTTSCHQLSITAEEACQMEYEWSTSGNDVTCDTPEFKIYECCR</sequence>
<evidence type="ECO:0000313" key="3">
    <source>
        <dbReference type="Proteomes" id="UP001151699"/>
    </source>
</evidence>
<keyword evidence="3" id="KW-1185">Reference proteome</keyword>
<keyword evidence="1" id="KW-0732">Signal</keyword>
<feature type="signal peptide" evidence="1">
    <location>
        <begin position="1"/>
        <end position="18"/>
    </location>
</feature>
<protein>
    <submittedName>
        <fullName evidence="2">Uncharacterized protein</fullName>
    </submittedName>
</protein>
<dbReference type="Proteomes" id="UP001151699">
    <property type="component" value="Chromosome B"/>
</dbReference>
<reference evidence="2" key="1">
    <citation type="submission" date="2022-07" db="EMBL/GenBank/DDBJ databases">
        <authorList>
            <person name="Trinca V."/>
            <person name="Uliana J.V.C."/>
            <person name="Torres T.T."/>
            <person name="Ward R.J."/>
            <person name="Monesi N."/>
        </authorList>
    </citation>
    <scope>NUCLEOTIDE SEQUENCE</scope>
    <source>
        <strain evidence="2">HSMRA1968</strain>
        <tissue evidence="2">Whole embryos</tissue>
    </source>
</reference>
<feature type="chain" id="PRO_5040308722" evidence="1">
    <location>
        <begin position="19"/>
        <end position="122"/>
    </location>
</feature>
<accession>A0A9Q0N5S6</accession>
<name>A0A9Q0N5S6_9DIPT</name>
<evidence type="ECO:0000256" key="1">
    <source>
        <dbReference type="SAM" id="SignalP"/>
    </source>
</evidence>
<dbReference type="AlphaFoldDB" id="A0A9Q0N5S6"/>
<organism evidence="2 3">
    <name type="scientific">Pseudolycoriella hygida</name>
    <dbReference type="NCBI Taxonomy" id="35572"/>
    <lineage>
        <taxon>Eukaryota</taxon>
        <taxon>Metazoa</taxon>
        <taxon>Ecdysozoa</taxon>
        <taxon>Arthropoda</taxon>
        <taxon>Hexapoda</taxon>
        <taxon>Insecta</taxon>
        <taxon>Pterygota</taxon>
        <taxon>Neoptera</taxon>
        <taxon>Endopterygota</taxon>
        <taxon>Diptera</taxon>
        <taxon>Nematocera</taxon>
        <taxon>Sciaroidea</taxon>
        <taxon>Sciaridae</taxon>
        <taxon>Pseudolycoriella</taxon>
    </lineage>
</organism>
<comment type="caution">
    <text evidence="2">The sequence shown here is derived from an EMBL/GenBank/DDBJ whole genome shotgun (WGS) entry which is preliminary data.</text>
</comment>
<dbReference type="PROSITE" id="PS51257">
    <property type="entry name" value="PROKAR_LIPOPROTEIN"/>
    <property type="match status" value="1"/>
</dbReference>